<feature type="signal peptide" evidence="11">
    <location>
        <begin position="1"/>
        <end position="17"/>
    </location>
</feature>
<evidence type="ECO:0000256" key="8">
    <source>
        <dbReference type="ARBA" id="ARBA00023136"/>
    </source>
</evidence>
<dbReference type="InterPro" id="IPR043926">
    <property type="entry name" value="ABCG_dom"/>
</dbReference>
<dbReference type="SMR" id="A0A3B5ZTI1"/>
<dbReference type="CDD" id="cd03213">
    <property type="entry name" value="ABCG_EPDR"/>
    <property type="match status" value="1"/>
</dbReference>
<protein>
    <recommendedName>
        <fullName evidence="12">ABC transporter domain-containing protein</fullName>
    </recommendedName>
</protein>
<reference evidence="13" key="1">
    <citation type="submission" date="2018-08" db="EMBL/GenBank/DDBJ databases">
        <authorList>
            <person name="Rossello M."/>
        </authorList>
    </citation>
    <scope>NUCLEOTIDE SEQUENCE [LARGE SCALE GENOMIC DNA]</scope>
    <source>
        <strain evidence="13">cv. Chinese Spring</strain>
    </source>
</reference>
<dbReference type="GO" id="GO:0016887">
    <property type="term" value="F:ATP hydrolysis activity"/>
    <property type="evidence" value="ECO:0007669"/>
    <property type="project" value="InterPro"/>
</dbReference>
<evidence type="ECO:0000256" key="4">
    <source>
        <dbReference type="ARBA" id="ARBA00022692"/>
    </source>
</evidence>
<evidence type="ECO:0000256" key="7">
    <source>
        <dbReference type="ARBA" id="ARBA00022989"/>
    </source>
</evidence>
<dbReference type="STRING" id="4565.A0A3B5ZTI1"/>
<dbReference type="PANTHER" id="PTHR48041">
    <property type="entry name" value="ABC TRANSPORTER G FAMILY MEMBER 28"/>
    <property type="match status" value="1"/>
</dbReference>
<dbReference type="GO" id="GO:0042626">
    <property type="term" value="F:ATPase-coupled transmembrane transporter activity"/>
    <property type="evidence" value="ECO:0000318"/>
    <property type="project" value="GO_Central"/>
</dbReference>
<evidence type="ECO:0000256" key="5">
    <source>
        <dbReference type="ARBA" id="ARBA00022741"/>
    </source>
</evidence>
<reference evidence="13" key="2">
    <citation type="submission" date="2018-10" db="UniProtKB">
        <authorList>
            <consortium name="EnsemblPlants"/>
        </authorList>
    </citation>
    <scope>IDENTIFICATION</scope>
</reference>
<accession>A0A3B5ZTI1</accession>
<dbReference type="Gramene" id="TraesLAC1D03G00469440.1">
    <property type="protein sequence ID" value="TraesLAC1D03G00469440.1"/>
    <property type="gene ID" value="TraesLAC1D03G00469440"/>
</dbReference>
<dbReference type="RefSeq" id="XP_044449066.1">
    <property type="nucleotide sequence ID" value="XM_044593131.1"/>
</dbReference>
<dbReference type="Gramene" id="TraesCAD_scaffold_080526_01G000200.1">
    <property type="protein sequence ID" value="TraesCAD_scaffold_080526_01G000200.1"/>
    <property type="gene ID" value="TraesCAD_scaffold_080526_01G000200"/>
</dbReference>
<dbReference type="Gramene" id="TraesSTA1D03G00464670.1">
    <property type="protein sequence ID" value="TraesSTA1D03G00464670.1"/>
    <property type="gene ID" value="TraesSTA1D03G00464670"/>
</dbReference>
<dbReference type="GeneID" id="123180939"/>
<keyword evidence="14" id="KW-1185">Reference proteome</keyword>
<dbReference type="PaxDb" id="4565-Traes_1DL_29F70492C.1"/>
<dbReference type="Gramene" id="TraesJUL1D03G00468730.1">
    <property type="protein sequence ID" value="TraesJUL1D03G00468730.1"/>
    <property type="gene ID" value="TraesJUL1D03G00468730"/>
</dbReference>
<evidence type="ECO:0000256" key="1">
    <source>
        <dbReference type="ARBA" id="ARBA00004141"/>
    </source>
</evidence>
<dbReference type="Gramene" id="TraesPARA_EIv1.0_0262240.2">
    <property type="protein sequence ID" value="TraesPARA_EIv1.0_0262240.2.CDS"/>
    <property type="gene ID" value="TraesPARA_EIv1.0_0262240"/>
</dbReference>
<dbReference type="Gramene" id="TraesPARA_EIv1.0_0262240.1">
    <property type="protein sequence ID" value="TraesPARA_EIv1.0_0262240.1.CDS"/>
    <property type="gene ID" value="TraesPARA_EIv1.0_0262240"/>
</dbReference>
<keyword evidence="8 10" id="KW-0472">Membrane</keyword>
<feature type="region of interest" description="Disordered" evidence="9">
    <location>
        <begin position="370"/>
        <end position="391"/>
    </location>
</feature>
<dbReference type="Gramene" id="TraesCS1D03G0354500.1">
    <property type="protein sequence ID" value="TraesCS1D03G0354500.1.CDS"/>
    <property type="gene ID" value="TraesCS1D03G0354500"/>
</dbReference>
<dbReference type="SUPFAM" id="SSF52540">
    <property type="entry name" value="P-loop containing nucleoside triphosphate hydrolases"/>
    <property type="match status" value="1"/>
</dbReference>
<dbReference type="Gramene" id="TraesARI1D03G00471360.1">
    <property type="protein sequence ID" value="TraesARI1D03G00471360.1"/>
    <property type="gene ID" value="TraesARI1D03G00471360"/>
</dbReference>
<dbReference type="Gene3D" id="3.40.50.300">
    <property type="entry name" value="P-loop containing nucleotide triphosphate hydrolases"/>
    <property type="match status" value="1"/>
</dbReference>
<feature type="transmembrane region" description="Helical" evidence="10">
    <location>
        <begin position="830"/>
        <end position="850"/>
    </location>
</feature>
<dbReference type="InterPro" id="IPR003439">
    <property type="entry name" value="ABC_transporter-like_ATP-bd"/>
</dbReference>
<dbReference type="GO" id="GO:0140359">
    <property type="term" value="F:ABC-type transporter activity"/>
    <property type="evidence" value="ECO:0007669"/>
    <property type="project" value="InterPro"/>
</dbReference>
<gene>
    <name evidence="13" type="primary">LOC123180939</name>
</gene>
<keyword evidence="3" id="KW-0813">Transport</keyword>
<keyword evidence="5" id="KW-0547">Nucleotide-binding</keyword>
<dbReference type="InterPro" id="IPR050352">
    <property type="entry name" value="ABCG_transporters"/>
</dbReference>
<evidence type="ECO:0000256" key="2">
    <source>
        <dbReference type="ARBA" id="ARBA00005814"/>
    </source>
</evidence>
<dbReference type="Gramene" id="TraesMAC1D03G00465390.1">
    <property type="protein sequence ID" value="TraesMAC1D03G00465390.1"/>
    <property type="gene ID" value="TraesMAC1D03G00465390"/>
</dbReference>
<dbReference type="Gramene" id="TraesWEE_scaffold_096968_01G000100.1">
    <property type="protein sequence ID" value="TraesWEE_scaffold_096968_01G000100.1"/>
    <property type="gene ID" value="TraesWEE_scaffold_096968_01G000100"/>
</dbReference>
<organism evidence="13">
    <name type="scientific">Triticum aestivum</name>
    <name type="common">Wheat</name>
    <dbReference type="NCBI Taxonomy" id="4565"/>
    <lineage>
        <taxon>Eukaryota</taxon>
        <taxon>Viridiplantae</taxon>
        <taxon>Streptophyta</taxon>
        <taxon>Embryophyta</taxon>
        <taxon>Tracheophyta</taxon>
        <taxon>Spermatophyta</taxon>
        <taxon>Magnoliopsida</taxon>
        <taxon>Liliopsida</taxon>
        <taxon>Poales</taxon>
        <taxon>Poaceae</taxon>
        <taxon>BOP clade</taxon>
        <taxon>Pooideae</taxon>
        <taxon>Triticodae</taxon>
        <taxon>Triticeae</taxon>
        <taxon>Triticinae</taxon>
        <taxon>Triticum</taxon>
    </lineage>
</organism>
<comment type="similarity">
    <text evidence="2">Belongs to the ABC transporter superfamily. ABCG family. Eye pigment precursor importer (TC 3.A.1.204) subfamily.</text>
</comment>
<keyword evidence="7 10" id="KW-1133">Transmembrane helix</keyword>
<comment type="subcellular location">
    <subcellularLocation>
        <location evidence="1">Membrane</location>
        <topology evidence="1">Multi-pass membrane protein</topology>
    </subcellularLocation>
</comment>
<evidence type="ECO:0000256" key="6">
    <source>
        <dbReference type="ARBA" id="ARBA00022840"/>
    </source>
</evidence>
<feature type="chain" id="PRO_5017295743" description="ABC transporter domain-containing protein" evidence="11">
    <location>
        <begin position="18"/>
        <end position="1025"/>
    </location>
</feature>
<sequence>MLPAPLAAVLLLPLVLALLPAGGRCQQGDDNPGPGVRHRALPPSASSAASEALMARMYTVGQELADEVQSKYGFCMSNVNNDFNQTFNFTSDPSFISDCNEQTQGTLVAMMCSKAEIELYLSSLGSKSIVRISRNCNQFSWAPGCQSGWACSAPDANSLTNNSFENPVPSRSENCRPCCPGFFCPRGLTCMMPCPLGAYCPLGTLNKTTNLCDPYSYQITPGSNQTCGSADSWADVITTNDVFCPPGHHCPTTTQKFNCSKGSYCRKGSTGENKCGWKSRCKGNSEKENITLFGGILIVVLIVILLLVYNCSDQFIAVRAKISSKSRKKAAKIAQESATARKRWKLAKELVLRHEVEMYESSDAPEELATSSDGILHADKGNGKRSKSRRKLNVRTERFRRAYSQIDKERALQLDKDKLTLSGIVSRAAENRPQRPMLEVAFKGLTLSIGKKKLLQCVTGKLSPGRITAIMGPSGAGKTTFLNAVLGKTSGYKKDGLVLVNGKSGSMQSYKKIIGFVPQDDIVHGNLTVEENLWFSGCCRLSKSMSKADKVLILERVIGSLGLQEIRNSLVGTVEKRGISGGQRKRVNVGIEMVMEPSLLILDEPTTGLDSASSQQLLRALRYEASQGVNVCAVIHQPSYTLFNMFDDFVLLARGGLIAYHGPISEVENYFSGLGIKVPDRENPPDYYIDILEGIAKTKMRGHATPKHLPLLWILHNGYEVPEDMQKDLEEINMMHELYTVGSITRELSSVEQTKSKDSVHQNVSQRNDLLNRKTPGVLAQYRYYLGRVAKQRLREATQQAVDYLILCIAGICIGTITKVNDDTLGAASYGYTIIAVSLLCQLAALRSFSPERLQYWRERESGMSSVAYFLARDTIDHFNTVVKPIVFLSTFYFFNNPRSTLRDNYLVLLALVYCVTGIGYTLAIWFELGLAQLCSALLPVVLVLVGTDPKFPQFIKQFCYPKWTLEAFIVAGAKNYSGVWLITRCGALLKGGYDINYFALCIAIMMLNGVLFRFVALLSLLKLR</sequence>
<feature type="transmembrane region" description="Helical" evidence="10">
    <location>
        <begin position="290"/>
        <end position="309"/>
    </location>
</feature>
<evidence type="ECO:0000313" key="13">
    <source>
        <dbReference type="EnsemblPlants" id="TraesCS1D02G140400.1"/>
    </source>
</evidence>
<feature type="transmembrane region" description="Helical" evidence="10">
    <location>
        <begin position="996"/>
        <end position="1022"/>
    </location>
</feature>
<evidence type="ECO:0000256" key="3">
    <source>
        <dbReference type="ARBA" id="ARBA00022448"/>
    </source>
</evidence>
<dbReference type="Gramene" id="TraesCS1D02G140400.1">
    <property type="protein sequence ID" value="TraesCS1D02G140400.1"/>
    <property type="gene ID" value="TraesCS1D02G140400"/>
</dbReference>
<dbReference type="Gramene" id="TraesNOR1D03G00473280.1">
    <property type="protein sequence ID" value="TraesNOR1D03G00473280.1"/>
    <property type="gene ID" value="TraesNOR1D03G00473280"/>
</dbReference>
<evidence type="ECO:0000256" key="9">
    <source>
        <dbReference type="SAM" id="MobiDB-lite"/>
    </source>
</evidence>
<name>A0A3B5ZTI1_WHEAT</name>
<dbReference type="Proteomes" id="UP000019116">
    <property type="component" value="Chromosome 1D"/>
</dbReference>
<evidence type="ECO:0000259" key="12">
    <source>
        <dbReference type="PROSITE" id="PS50893"/>
    </source>
</evidence>
<dbReference type="PROSITE" id="PS00211">
    <property type="entry name" value="ABC_TRANSPORTER_1"/>
    <property type="match status" value="1"/>
</dbReference>
<dbReference type="Pfam" id="PF19055">
    <property type="entry name" value="ABC2_membrane_7"/>
    <property type="match status" value="1"/>
</dbReference>
<dbReference type="GO" id="GO:0005524">
    <property type="term" value="F:ATP binding"/>
    <property type="evidence" value="ECO:0007669"/>
    <property type="project" value="UniProtKB-KW"/>
</dbReference>
<keyword evidence="6" id="KW-0067">ATP-binding</keyword>
<keyword evidence="4 10" id="KW-0812">Transmembrane</keyword>
<evidence type="ECO:0000256" key="11">
    <source>
        <dbReference type="SAM" id="SignalP"/>
    </source>
</evidence>
<dbReference type="FunFam" id="3.40.50.300:FF:000367">
    <property type="entry name" value="ABC transporter G family member 24"/>
    <property type="match status" value="1"/>
</dbReference>
<proteinExistence type="inferred from homology"/>
<dbReference type="GO" id="GO:0016020">
    <property type="term" value="C:membrane"/>
    <property type="evidence" value="ECO:0000318"/>
    <property type="project" value="GO_Central"/>
</dbReference>
<dbReference type="InterPro" id="IPR003593">
    <property type="entry name" value="AAA+_ATPase"/>
</dbReference>
<dbReference type="SMART" id="SM00382">
    <property type="entry name" value="AAA"/>
    <property type="match status" value="1"/>
</dbReference>
<dbReference type="PROSITE" id="PS50893">
    <property type="entry name" value="ABC_TRANSPORTER_2"/>
    <property type="match status" value="1"/>
</dbReference>
<dbReference type="AlphaFoldDB" id="A0A3B5ZTI1"/>
<keyword evidence="11" id="KW-0732">Signal</keyword>
<feature type="transmembrane region" description="Helical" evidence="10">
    <location>
        <begin position="906"/>
        <end position="925"/>
    </location>
</feature>
<dbReference type="Pfam" id="PF00005">
    <property type="entry name" value="ABC_tran"/>
    <property type="match status" value="1"/>
</dbReference>
<dbReference type="InterPro" id="IPR017871">
    <property type="entry name" value="ABC_transporter-like_CS"/>
</dbReference>
<dbReference type="PANTHER" id="PTHR48041:SF14">
    <property type="entry name" value="ABC TRANSPORTER G FAMILY MEMBER 25"/>
    <property type="match status" value="1"/>
</dbReference>
<dbReference type="Gramene" id="TraesKAR1D01G0141200.1">
    <property type="protein sequence ID" value="cds.TraesKAR1D01G0141200.1"/>
    <property type="gene ID" value="TraesKAR1D01G0141200"/>
</dbReference>
<dbReference type="EnsemblPlants" id="TraesCS1D02G140400.1">
    <property type="protein sequence ID" value="TraesCS1D02G140400.1"/>
    <property type="gene ID" value="TraesCS1D02G140400"/>
</dbReference>
<dbReference type="InterPro" id="IPR027417">
    <property type="entry name" value="P-loop_NTPase"/>
</dbReference>
<dbReference type="GO" id="GO:0055085">
    <property type="term" value="P:transmembrane transport"/>
    <property type="evidence" value="ECO:0000318"/>
    <property type="project" value="GO_Central"/>
</dbReference>
<dbReference type="Gramene" id="TraesLDM1D03G00468530.1">
    <property type="protein sequence ID" value="TraesLDM1D03G00468530.1"/>
    <property type="gene ID" value="TraesLDM1D03G00468530"/>
</dbReference>
<feature type="domain" description="ABC transporter" evidence="12">
    <location>
        <begin position="440"/>
        <end position="679"/>
    </location>
</feature>
<evidence type="ECO:0000256" key="10">
    <source>
        <dbReference type="SAM" id="Phobius"/>
    </source>
</evidence>
<feature type="transmembrane region" description="Helical" evidence="10">
    <location>
        <begin position="801"/>
        <end position="818"/>
    </location>
</feature>
<evidence type="ECO:0000313" key="14">
    <source>
        <dbReference type="Proteomes" id="UP000019116"/>
    </source>
</evidence>
<dbReference type="Gramene" id="TraesSYM1D03G00472320.1">
    <property type="protein sequence ID" value="TraesSYM1D03G00472320.1"/>
    <property type="gene ID" value="TraesSYM1D03G00472320"/>
</dbReference>